<protein>
    <submittedName>
        <fullName evidence="1">Uncharacterized protein</fullName>
    </submittedName>
</protein>
<dbReference type="AlphaFoldDB" id="A0A8T3ANY5"/>
<proteinExistence type="predicted"/>
<dbReference type="OrthoDB" id="9985979at2759"/>
<comment type="caution">
    <text evidence="1">The sequence shown here is derived from an EMBL/GenBank/DDBJ whole genome shotgun (WGS) entry which is preliminary data.</text>
</comment>
<dbReference type="InterPro" id="IPR007877">
    <property type="entry name" value="DUF707"/>
</dbReference>
<evidence type="ECO:0000313" key="1">
    <source>
        <dbReference type="EMBL" id="KAI0497761.1"/>
    </source>
</evidence>
<dbReference type="Pfam" id="PF05212">
    <property type="entry name" value="DUF707"/>
    <property type="match status" value="1"/>
</dbReference>
<dbReference type="PANTHER" id="PTHR31210">
    <property type="entry name" value="OS06G0731900 PROTEIN"/>
    <property type="match status" value="1"/>
</dbReference>
<gene>
    <name evidence="1" type="ORF">KFK09_020996</name>
</gene>
<reference evidence="1" key="1">
    <citation type="journal article" date="2022" name="Front. Genet.">
        <title>Chromosome-Scale Assembly of the Dendrobium nobile Genome Provides Insights Into the Molecular Mechanism of the Biosynthesis of the Medicinal Active Ingredient of Dendrobium.</title>
        <authorList>
            <person name="Xu Q."/>
            <person name="Niu S.-C."/>
            <person name="Li K.-L."/>
            <person name="Zheng P.-J."/>
            <person name="Zhang X.-J."/>
            <person name="Jia Y."/>
            <person name="Liu Y."/>
            <person name="Niu Y.-X."/>
            <person name="Yu L.-H."/>
            <person name="Chen D.-F."/>
            <person name="Zhang G.-Q."/>
        </authorList>
    </citation>
    <scope>NUCLEOTIDE SEQUENCE</scope>
    <source>
        <tissue evidence="1">Leaf</tissue>
    </source>
</reference>
<evidence type="ECO:0000313" key="2">
    <source>
        <dbReference type="Proteomes" id="UP000829196"/>
    </source>
</evidence>
<name>A0A8T3ANY5_DENNO</name>
<dbReference type="PANTHER" id="PTHR31210:SF47">
    <property type="entry name" value="OS07G0564800 PROTEIN"/>
    <property type="match status" value="1"/>
</dbReference>
<dbReference type="Proteomes" id="UP000829196">
    <property type="component" value="Unassembled WGS sequence"/>
</dbReference>
<sequence length="200" mass="23097">MHVHIGYIKLNEVYLEIVKSEGLEISQPALEPHLSEIHHQITVRRKKSTVHRRVWDRQAGKCSRDSEEPPCVGWVEGMAPVFSRSAWRCAWNLIQNDLIHGWGLDMKLGYCAQGDPIKKVGVVDSEFIVHQGVQTLGRVSTKKYSGGTPVMDSRAEVRRSARLELQNFEERWLNAVKENKGWVDPFEKTRKRRNSKRSFH</sequence>
<keyword evidence="2" id="KW-1185">Reference proteome</keyword>
<organism evidence="1 2">
    <name type="scientific">Dendrobium nobile</name>
    <name type="common">Orchid</name>
    <dbReference type="NCBI Taxonomy" id="94219"/>
    <lineage>
        <taxon>Eukaryota</taxon>
        <taxon>Viridiplantae</taxon>
        <taxon>Streptophyta</taxon>
        <taxon>Embryophyta</taxon>
        <taxon>Tracheophyta</taxon>
        <taxon>Spermatophyta</taxon>
        <taxon>Magnoliopsida</taxon>
        <taxon>Liliopsida</taxon>
        <taxon>Asparagales</taxon>
        <taxon>Orchidaceae</taxon>
        <taxon>Epidendroideae</taxon>
        <taxon>Malaxideae</taxon>
        <taxon>Dendrobiinae</taxon>
        <taxon>Dendrobium</taxon>
    </lineage>
</organism>
<dbReference type="EMBL" id="JAGYWB010000015">
    <property type="protein sequence ID" value="KAI0497761.1"/>
    <property type="molecule type" value="Genomic_DNA"/>
</dbReference>
<accession>A0A8T3ANY5</accession>